<protein>
    <recommendedName>
        <fullName evidence="3">DRTGG domain-containing protein</fullName>
    </recommendedName>
</protein>
<dbReference type="RefSeq" id="WP_024738281.1">
    <property type="nucleotide sequence ID" value="NZ_JAINVB010000001.1"/>
</dbReference>
<evidence type="ECO:0008006" key="3">
    <source>
        <dbReference type="Google" id="ProtNLM"/>
    </source>
</evidence>
<reference evidence="1" key="1">
    <citation type="journal article" date="2022" name="Cell Host Microbe">
        <title>Colonization of the live biotherapeutic product VE303 and modulation of the microbiota and metabolites in healthy volunteers.</title>
        <authorList>
            <person name="Dsouza M."/>
            <person name="Menon R."/>
            <person name="Crossette E."/>
            <person name="Bhattarai S.K."/>
            <person name="Schneider J."/>
            <person name="Kim Y.G."/>
            <person name="Reddy S."/>
            <person name="Caballero S."/>
            <person name="Felix C."/>
            <person name="Cornacchione L."/>
            <person name="Hendrickson J."/>
            <person name="Watson A.R."/>
            <person name="Minot S.S."/>
            <person name="Greenfield N."/>
            <person name="Schopf L."/>
            <person name="Szabady R."/>
            <person name="Patarroyo J."/>
            <person name="Smith W."/>
            <person name="Harrison P."/>
            <person name="Kuijper E.J."/>
            <person name="Kelly C.P."/>
            <person name="Olle B."/>
            <person name="Bobilev D."/>
            <person name="Silber J.L."/>
            <person name="Bucci V."/>
            <person name="Roberts B."/>
            <person name="Faith J."/>
            <person name="Norman J.M."/>
        </authorList>
    </citation>
    <scope>NUCLEOTIDE SEQUENCE</scope>
    <source>
        <strain evidence="1">VE303-04</strain>
    </source>
</reference>
<proteinExistence type="predicted"/>
<organism evidence="1 2">
    <name type="scientific">Clostridium symbiosum</name>
    <name type="common">Bacteroides symbiosus</name>
    <dbReference type="NCBI Taxonomy" id="1512"/>
    <lineage>
        <taxon>Bacteria</taxon>
        <taxon>Bacillati</taxon>
        <taxon>Bacillota</taxon>
        <taxon>Clostridia</taxon>
        <taxon>Lachnospirales</taxon>
        <taxon>Lachnospiraceae</taxon>
        <taxon>Otoolea</taxon>
    </lineage>
</organism>
<comment type="caution">
    <text evidence="1">The sequence shown here is derived from an EMBL/GenBank/DDBJ whole genome shotgun (WGS) entry which is preliminary data.</text>
</comment>
<gene>
    <name evidence="1" type="ORF">K5I21_11005</name>
</gene>
<dbReference type="SUPFAM" id="SSF75138">
    <property type="entry name" value="HprK N-terminal domain-like"/>
    <property type="match status" value="1"/>
</dbReference>
<evidence type="ECO:0000313" key="2">
    <source>
        <dbReference type="Proteomes" id="UP001203136"/>
    </source>
</evidence>
<name>A0AAW5F227_CLOSY</name>
<sequence>MTLNNLIEKLTAGGQFKILNKGTDVEREVTGTYCCDLLSIAMSRAPEGCAWVTVMGNINTLAVAALTDTACIILAEGVTLDEPAAQKAGAQDITVLRTEQPVFESALEIHRALQTEESAKD</sequence>
<dbReference type="Gene3D" id="3.40.1390.20">
    <property type="entry name" value="HprK N-terminal domain-like"/>
    <property type="match status" value="1"/>
</dbReference>
<accession>A0AAW5F227</accession>
<dbReference type="AlphaFoldDB" id="A0AAW5F227"/>
<dbReference type="InterPro" id="IPR028979">
    <property type="entry name" value="Ser_kin/Pase_Hpr-like_N_sf"/>
</dbReference>
<dbReference type="Proteomes" id="UP001203136">
    <property type="component" value="Unassembled WGS sequence"/>
</dbReference>
<dbReference type="EMBL" id="JAINVB010000001">
    <property type="protein sequence ID" value="MCK0086386.1"/>
    <property type="molecule type" value="Genomic_DNA"/>
</dbReference>
<evidence type="ECO:0000313" key="1">
    <source>
        <dbReference type="EMBL" id="MCK0086386.1"/>
    </source>
</evidence>